<protein>
    <submittedName>
        <fullName evidence="1">Uncharacterized protein</fullName>
    </submittedName>
</protein>
<evidence type="ECO:0000313" key="2">
    <source>
        <dbReference type="Proteomes" id="UP001066276"/>
    </source>
</evidence>
<comment type="caution">
    <text evidence="1">The sequence shown here is derived from an EMBL/GenBank/DDBJ whole genome shotgun (WGS) entry which is preliminary data.</text>
</comment>
<organism evidence="1 2">
    <name type="scientific">Pleurodeles waltl</name>
    <name type="common">Iberian ribbed newt</name>
    <dbReference type="NCBI Taxonomy" id="8319"/>
    <lineage>
        <taxon>Eukaryota</taxon>
        <taxon>Metazoa</taxon>
        <taxon>Chordata</taxon>
        <taxon>Craniata</taxon>
        <taxon>Vertebrata</taxon>
        <taxon>Euteleostomi</taxon>
        <taxon>Amphibia</taxon>
        <taxon>Batrachia</taxon>
        <taxon>Caudata</taxon>
        <taxon>Salamandroidea</taxon>
        <taxon>Salamandridae</taxon>
        <taxon>Pleurodelinae</taxon>
        <taxon>Pleurodeles</taxon>
    </lineage>
</organism>
<evidence type="ECO:0000313" key="1">
    <source>
        <dbReference type="EMBL" id="KAJ1124628.1"/>
    </source>
</evidence>
<accession>A0AAV7P8K8</accession>
<dbReference type="EMBL" id="JANPWB010000011">
    <property type="protein sequence ID" value="KAJ1124628.1"/>
    <property type="molecule type" value="Genomic_DNA"/>
</dbReference>
<keyword evidence="2" id="KW-1185">Reference proteome</keyword>
<name>A0AAV7P8K8_PLEWA</name>
<reference evidence="1" key="1">
    <citation type="journal article" date="2022" name="bioRxiv">
        <title>Sequencing and chromosome-scale assembly of the giantPleurodeles waltlgenome.</title>
        <authorList>
            <person name="Brown T."/>
            <person name="Elewa A."/>
            <person name="Iarovenko S."/>
            <person name="Subramanian E."/>
            <person name="Araus A.J."/>
            <person name="Petzold A."/>
            <person name="Susuki M."/>
            <person name="Suzuki K.-i.T."/>
            <person name="Hayashi T."/>
            <person name="Toyoda A."/>
            <person name="Oliveira C."/>
            <person name="Osipova E."/>
            <person name="Leigh N.D."/>
            <person name="Simon A."/>
            <person name="Yun M.H."/>
        </authorList>
    </citation>
    <scope>NUCLEOTIDE SEQUENCE</scope>
    <source>
        <strain evidence="1">20211129_DDA</strain>
        <tissue evidence="1">Liver</tissue>
    </source>
</reference>
<gene>
    <name evidence="1" type="ORF">NDU88_003077</name>
</gene>
<sequence length="135" mass="15300">MQQPFRHASWCKMAAGGCNVTKEYETCGSGHPRQRRVRPVEQECSYLYMAQNGAKSQPAALLPQRRLGIVVRAPPGSVEFVLRSGNAATFSPCLWVQNGSQWLKCRKGVWGLWFGPPRQRRVRPVEQECSYLFTT</sequence>
<dbReference type="AlphaFoldDB" id="A0AAV7P8K8"/>
<proteinExistence type="predicted"/>
<dbReference type="Proteomes" id="UP001066276">
    <property type="component" value="Chromosome 7"/>
</dbReference>